<reference evidence="8" key="1">
    <citation type="submission" date="2025-08" db="UniProtKB">
        <authorList>
            <consortium name="RefSeq"/>
        </authorList>
    </citation>
    <scope>IDENTIFICATION</scope>
    <source>
        <tissue evidence="8">Whole sample</tissue>
    </source>
</reference>
<sequence>MGSSASKAPPVSSRETQKTVHEDKKAPNPPVPKANSNGTSENNNQIESALKNKPKPSVEAKGKENGGHVTNNRYERPKTSKERVQMRKEKTIVPKEKPPKLRRERTGMMKREKTMGLTRQKTTINDKSLKGKKVMTKSLIQEGVTSSSIKSGVNAILMGSLTVDLPPTAKIVRIFTSSTFKDTERERNMWMTDAYPKIKLFCQNLGYEFQVVDMRWGVRNESVDEHNGTEMCLREVQQCQRLSTGPNFISLLSHRYGYRNLPRLIEATEFERLVEAVESGPKKILTKWYKRDENAVPPVYALTQISKFLPDFLSTDAQKKRAATNQFWDENDIMQDTLEMAANQVLGPEEAEKYVVSVTEKETQMGILETADPESHCLWFKRTIKGIEDLKPETVVSHYIDSTGSEEKWRKNRSLLKELCENKIPKVLPAKNICQYEIEWRQGINTDYPDHRKYLSQMTSDFTNRMISMIKEAVAERARAESGGSLVQEITNHTSFCKAKLENFHGREKAQERIRQYLKDGSCEILAVHGSSGSGKTTLMAKAVEIATTLKSTAVTFRFVGTTPGSSNITALLESLTRQITLIYQEDLKVSEELRELVEQFEHVLHYACAERPLVVMIDSLDQLDQANNARNLFWLPQHLPPYVKFIVSTLEEDVYECFPNLKGFLSPENLFSIPKLPTHDASGIVDHLLKRKDRCLTKRQKEIILKAFEKCPLPLYLKMSLDEACRWNSFSPESETVLEKTIRESIDALFKRLEKSHGVLMMSRSMGYLTVARNGLSESELEDILSCDDDVLNDVYQYWKPPLRRLPPLLMARLRTDLQQYLVERGADNVTVTSWYHRQFAEAAQARYCPADKVKFLHSQLAEFFDGKWADGKKKPYKDKDGKENEEERHVMSQPLMYGNTYNHRKLNNLPYHLIHSKNVAALKEKCLCNYEFLQHKLLATSCREVIDDFDLARRTFPNEKVLDLIGEACQLSEDDVIYDPLMFPSQMIDRLMNEKSVEKFVEECKACSHPHIRPNQEVLIKPGGQLRHAMAGHRAPLKSMDLRRDGKVAVTCCEIGDDEIRTWDVVRGKLIRTYDGLGNHPFSVHFVNNDTFILINYIDIIKAINELGDVMYQIQPRFNRHSLVVGGAKNTWLGVFQGQKVELYDAKTGELKHTVANKNMDGLSFGTDGDTAVLAYNRHCCNYDGSENFMVVTDSEQQHISVFSLKQKTFVCTVQVFTKPANGDTYTVDAIAISADERHVCYCDCFTNDLHIADINTLKDIKVHKGEGEDYTLNYHVSKDGKSLYCVSNRDVLIWDLKTGKRKYTLEHSCNVTDARTVDFRTMVTITEDKVVYLWDMTRPEKRGHKDKFNIGHNVWNIITLPNTRYVAALFKRSSEHTNDFGLIVYDLVDKKIVRQANIMETPGVFELIDDEHVLLNMGSNKIKIVNLNTMTVVHTFQGKIPHSKDPQVNVINDHQKIVTTTKGRTHLKVYDINHEDTDCVIPSPVPDESIQKIFTNNKSLKVAALTDYKKIIVFDIQTKSAKVITAVNVKVSELAEAVAVAPSGDSIVITGTKSFKIYDEVTEETLGYIWNSKTGKLVAELHDKEYQENYVLKENQRGLSISVDDVMFITDTLFLTSDDDYIMRVWDINSGALIKRLKGHESNIEMFSITDGPIFASYGCWEEENAIKLWSTETLDCIASFKLDCAFGKLQLCKDGLTFVTTEVNPSRIIHWKLHGVEEVVDLSKQPEKFGGKVLEVDLDLQAVEDYEDDPNDPDTDIDLDDDEDVDAVDDDDDDEEDI</sequence>
<feature type="compositionally biased region" description="Basic and acidic residues" evidence="3">
    <location>
        <begin position="73"/>
        <end position="90"/>
    </location>
</feature>
<evidence type="ECO:0000256" key="3">
    <source>
        <dbReference type="SAM" id="MobiDB-lite"/>
    </source>
</evidence>
<accession>A0A8B8EQ39</accession>
<dbReference type="RefSeq" id="XP_022342056.1">
    <property type="nucleotide sequence ID" value="XM_022486348.1"/>
</dbReference>
<evidence type="ECO:0000313" key="8">
    <source>
        <dbReference type="RefSeq" id="XP_022342056.1"/>
    </source>
</evidence>
<dbReference type="Proteomes" id="UP000694844">
    <property type="component" value="Chromosome 5"/>
</dbReference>
<dbReference type="OrthoDB" id="2325716at2759"/>
<name>A0A8B8EQ39_CRAVI</name>
<feature type="domain" description="Orc1-like AAA ATPase" evidence="4">
    <location>
        <begin position="504"/>
        <end position="641"/>
    </location>
</feature>
<dbReference type="InterPro" id="IPR011047">
    <property type="entry name" value="Quinoprotein_ADH-like_sf"/>
</dbReference>
<keyword evidence="2" id="KW-0677">Repeat</keyword>
<dbReference type="SUPFAM" id="SSF50960">
    <property type="entry name" value="TolB, C-terminal domain"/>
    <property type="match status" value="1"/>
</dbReference>
<dbReference type="InterPro" id="IPR015943">
    <property type="entry name" value="WD40/YVTN_repeat-like_dom_sf"/>
</dbReference>
<dbReference type="InterPro" id="IPR041664">
    <property type="entry name" value="AAA_16"/>
</dbReference>
<dbReference type="Gene3D" id="2.130.10.10">
    <property type="entry name" value="YVTN repeat-like/Quinoprotein amine dehydrogenase"/>
    <property type="match status" value="3"/>
</dbReference>
<keyword evidence="7" id="KW-1185">Reference proteome</keyword>
<feature type="region of interest" description="Disordered" evidence="3">
    <location>
        <begin position="1"/>
        <end position="90"/>
    </location>
</feature>
<dbReference type="SMART" id="SM00320">
    <property type="entry name" value="WD40"/>
    <property type="match status" value="3"/>
</dbReference>
<protein>
    <submittedName>
        <fullName evidence="8">NACHT and WD repeat domain-containing protein 2-like isoform X1</fullName>
    </submittedName>
</protein>
<gene>
    <name evidence="8" type="primary">LOC111135896</name>
</gene>
<dbReference type="SUPFAM" id="SSF50998">
    <property type="entry name" value="Quinoprotein alcohol dehydrogenase-like"/>
    <property type="match status" value="1"/>
</dbReference>
<feature type="compositionally biased region" description="Basic and acidic residues" evidence="3">
    <location>
        <begin position="56"/>
        <end position="66"/>
    </location>
</feature>
<dbReference type="Pfam" id="PF13271">
    <property type="entry name" value="DUF4062"/>
    <property type="match status" value="1"/>
</dbReference>
<dbReference type="InterPro" id="IPR052752">
    <property type="entry name" value="NACHT-WD_repeat"/>
</dbReference>
<dbReference type="SUPFAM" id="SSF82171">
    <property type="entry name" value="DPP6 N-terminal domain-like"/>
    <property type="match status" value="1"/>
</dbReference>
<evidence type="ECO:0000259" key="4">
    <source>
        <dbReference type="Pfam" id="PF13191"/>
    </source>
</evidence>
<dbReference type="InterPro" id="IPR027417">
    <property type="entry name" value="P-loop_NTPase"/>
</dbReference>
<proteinExistence type="predicted"/>
<feature type="domain" description="DUF4062" evidence="5">
    <location>
        <begin position="173"/>
        <end position="260"/>
    </location>
</feature>
<feature type="region of interest" description="Disordered" evidence="3">
    <location>
        <begin position="1748"/>
        <end position="1782"/>
    </location>
</feature>
<evidence type="ECO:0000256" key="2">
    <source>
        <dbReference type="ARBA" id="ARBA00022737"/>
    </source>
</evidence>
<evidence type="ECO:0000313" key="7">
    <source>
        <dbReference type="Proteomes" id="UP000694844"/>
    </source>
</evidence>
<evidence type="ECO:0000259" key="6">
    <source>
        <dbReference type="Pfam" id="PF25469"/>
    </source>
</evidence>
<dbReference type="KEGG" id="cvn:111135896"/>
<evidence type="ECO:0000259" key="5">
    <source>
        <dbReference type="Pfam" id="PF13271"/>
    </source>
</evidence>
<dbReference type="InterPro" id="IPR001680">
    <property type="entry name" value="WD40_rpt"/>
</dbReference>
<feature type="compositionally biased region" description="Polar residues" evidence="3">
    <location>
        <begin position="36"/>
        <end position="47"/>
    </location>
</feature>
<dbReference type="Pfam" id="PF13191">
    <property type="entry name" value="AAA_16"/>
    <property type="match status" value="1"/>
</dbReference>
<evidence type="ECO:0000256" key="1">
    <source>
        <dbReference type="ARBA" id="ARBA00022574"/>
    </source>
</evidence>
<feature type="domain" description="NWD1/2-like winged helix-turn-helix" evidence="6">
    <location>
        <begin position="740"/>
        <end position="850"/>
    </location>
</feature>
<dbReference type="Gene3D" id="3.40.50.300">
    <property type="entry name" value="P-loop containing nucleotide triphosphate hydrolases"/>
    <property type="match status" value="1"/>
</dbReference>
<dbReference type="PANTHER" id="PTHR19871">
    <property type="entry name" value="BETA TRANSDUCIN-RELATED PROTEIN"/>
    <property type="match status" value="1"/>
</dbReference>
<dbReference type="GeneID" id="111135896"/>
<dbReference type="Gene3D" id="1.25.40.370">
    <property type="match status" value="1"/>
</dbReference>
<dbReference type="InterPro" id="IPR057588">
    <property type="entry name" value="NWD1/2-like_WH"/>
</dbReference>
<dbReference type="SUPFAM" id="SSF52540">
    <property type="entry name" value="P-loop containing nucleoside triphosphate hydrolases"/>
    <property type="match status" value="1"/>
</dbReference>
<keyword evidence="1" id="KW-0853">WD repeat</keyword>
<dbReference type="Pfam" id="PF25469">
    <property type="entry name" value="WHD_NWD1"/>
    <property type="match status" value="1"/>
</dbReference>
<dbReference type="InterPro" id="IPR025139">
    <property type="entry name" value="DUF4062"/>
</dbReference>
<dbReference type="PANTHER" id="PTHR19871:SF14">
    <property type="entry name" value="DUF4062 DOMAIN-CONTAINING PROTEIN"/>
    <property type="match status" value="1"/>
</dbReference>
<organism evidence="7 8">
    <name type="scientific">Crassostrea virginica</name>
    <name type="common">Eastern oyster</name>
    <dbReference type="NCBI Taxonomy" id="6565"/>
    <lineage>
        <taxon>Eukaryota</taxon>
        <taxon>Metazoa</taxon>
        <taxon>Spiralia</taxon>
        <taxon>Lophotrochozoa</taxon>
        <taxon>Mollusca</taxon>
        <taxon>Bivalvia</taxon>
        <taxon>Autobranchia</taxon>
        <taxon>Pteriomorphia</taxon>
        <taxon>Ostreida</taxon>
        <taxon>Ostreoidea</taxon>
        <taxon>Ostreidae</taxon>
        <taxon>Crassostrea</taxon>
    </lineage>
</organism>
<feature type="compositionally biased region" description="Basic and acidic residues" evidence="3">
    <location>
        <begin position="15"/>
        <end position="26"/>
    </location>
</feature>